<feature type="region of interest" description="Disordered" evidence="1">
    <location>
        <begin position="1"/>
        <end position="29"/>
    </location>
</feature>
<organism evidence="3 4">
    <name type="scientific">Digitaria exilis</name>
    <dbReference type="NCBI Taxonomy" id="1010633"/>
    <lineage>
        <taxon>Eukaryota</taxon>
        <taxon>Viridiplantae</taxon>
        <taxon>Streptophyta</taxon>
        <taxon>Embryophyta</taxon>
        <taxon>Tracheophyta</taxon>
        <taxon>Spermatophyta</taxon>
        <taxon>Magnoliopsida</taxon>
        <taxon>Liliopsida</taxon>
        <taxon>Poales</taxon>
        <taxon>Poaceae</taxon>
        <taxon>PACMAD clade</taxon>
        <taxon>Panicoideae</taxon>
        <taxon>Panicodae</taxon>
        <taxon>Paniceae</taxon>
        <taxon>Anthephorinae</taxon>
        <taxon>Digitaria</taxon>
    </lineage>
</organism>
<evidence type="ECO:0000313" key="3">
    <source>
        <dbReference type="EMBL" id="KAF8769005.1"/>
    </source>
</evidence>
<evidence type="ECO:0000313" key="4">
    <source>
        <dbReference type="Proteomes" id="UP000636709"/>
    </source>
</evidence>
<dbReference type="InterPro" id="IPR046533">
    <property type="entry name" value="DUF6598"/>
</dbReference>
<reference evidence="3" key="1">
    <citation type="submission" date="2020-07" db="EMBL/GenBank/DDBJ databases">
        <title>Genome sequence and genetic diversity analysis of an under-domesticated orphan crop, white fonio (Digitaria exilis).</title>
        <authorList>
            <person name="Bennetzen J.L."/>
            <person name="Chen S."/>
            <person name="Ma X."/>
            <person name="Wang X."/>
            <person name="Yssel A.E.J."/>
            <person name="Chaluvadi S.R."/>
            <person name="Johnson M."/>
            <person name="Gangashetty P."/>
            <person name="Hamidou F."/>
            <person name="Sanogo M.D."/>
            <person name="Zwaenepoel A."/>
            <person name="Wallace J."/>
            <person name="Van De Peer Y."/>
            <person name="Van Deynze A."/>
        </authorList>
    </citation>
    <scope>NUCLEOTIDE SEQUENCE</scope>
    <source>
        <tissue evidence="3">Leaves</tissue>
    </source>
</reference>
<accession>A0A835FN43</accession>
<dbReference type="OrthoDB" id="709706at2759"/>
<evidence type="ECO:0000256" key="1">
    <source>
        <dbReference type="SAM" id="MobiDB-lite"/>
    </source>
</evidence>
<dbReference type="PANTHER" id="PTHR33065:SF177">
    <property type="entry name" value="OS08G0141000 PROTEIN"/>
    <property type="match status" value="1"/>
</dbReference>
<dbReference type="PANTHER" id="PTHR33065">
    <property type="entry name" value="OS07G0486400 PROTEIN"/>
    <property type="match status" value="1"/>
</dbReference>
<dbReference type="AlphaFoldDB" id="A0A835FN43"/>
<name>A0A835FN43_9POAL</name>
<sequence length="492" mass="56803">MESQEEEMENQAEEMENQAEEMDNQAEEMENLPEEFLNLWKKEEQEVYRREEDGDFWTEKEKAEFRRLDKYLEELELEKKSKEQDDRGHKTLTAWKPSEMDFFMDFSVMLHLKVMNILEGVHQKLLPLKQGRQEGVRAHNKLMAHFRHYFPDYHKFRLSWEAFKDLHFPWMAGNSYITFEDISPFKAMKYTGADEGVPRFVYEGSSDSLQIYSVKVAGMSVQQKKKRKVAGSSTQWPLKVFGVVSVRDRIDPRRNLIFYRDRDNCQIITQEVCDPYLELIGPTRAVGMNHDVMIDAELKVKGAVEREDKYLIADGATLSPMFGLDLVELTSHEWKLSIAVGGLKKCAEAMIFIQVINGTWPIGFRGQFAAYTKGMKEKIVLMEFNGDDVISNDVNDVDCIIEKSRHIVSVETSGELIVSYQAWKGEEGVISGKVVFKAEMSGRSFQYINVSSCSLGVLVVWSRIEPFCGEMLPMSEWWDVMYEAPPIQASGP</sequence>
<evidence type="ECO:0000259" key="2">
    <source>
        <dbReference type="Pfam" id="PF20241"/>
    </source>
</evidence>
<dbReference type="Pfam" id="PF20241">
    <property type="entry name" value="DUF6598"/>
    <property type="match status" value="1"/>
</dbReference>
<keyword evidence="4" id="KW-1185">Reference proteome</keyword>
<dbReference type="Proteomes" id="UP000636709">
    <property type="component" value="Unassembled WGS sequence"/>
</dbReference>
<dbReference type="EMBL" id="JACEFO010000481">
    <property type="protein sequence ID" value="KAF8769005.1"/>
    <property type="molecule type" value="Genomic_DNA"/>
</dbReference>
<feature type="domain" description="DUF6598" evidence="2">
    <location>
        <begin position="209"/>
        <end position="458"/>
    </location>
</feature>
<gene>
    <name evidence="3" type="ORF">HU200_007028</name>
</gene>
<comment type="caution">
    <text evidence="3">The sequence shown here is derived from an EMBL/GenBank/DDBJ whole genome shotgun (WGS) entry which is preliminary data.</text>
</comment>
<protein>
    <recommendedName>
        <fullName evidence="2">DUF6598 domain-containing protein</fullName>
    </recommendedName>
</protein>
<proteinExistence type="predicted"/>